<dbReference type="PANTHER" id="PTHR44665:SF1">
    <property type="entry name" value="DNAJ HOMOLOG SUBFAMILY C MEMBER 14"/>
    <property type="match status" value="1"/>
</dbReference>
<proteinExistence type="predicted"/>
<dbReference type="CDD" id="cd06257">
    <property type="entry name" value="DnaJ"/>
    <property type="match status" value="1"/>
</dbReference>
<dbReference type="SMART" id="SM00271">
    <property type="entry name" value="DnaJ"/>
    <property type="match status" value="1"/>
</dbReference>
<reference evidence="3" key="1">
    <citation type="submission" date="2024-06" db="UniProtKB">
        <authorList>
            <consortium name="RefSeq"/>
        </authorList>
    </citation>
    <scope>NUCLEOTIDE SEQUENCE [LARGE SCALE GENOMIC DNA]</scope>
    <source>
        <strain evidence="3">MV2-25</strain>
    </source>
</reference>
<feature type="region of interest" description="Disordered" evidence="1">
    <location>
        <begin position="184"/>
        <end position="244"/>
    </location>
</feature>
<evidence type="ECO:0000313" key="4">
    <source>
        <dbReference type="RefSeq" id="XP_001359594.4"/>
    </source>
</evidence>
<dbReference type="PROSITE" id="PS50076">
    <property type="entry name" value="DNAJ_2"/>
    <property type="match status" value="1"/>
</dbReference>
<dbReference type="AlphaFoldDB" id="A0A6I8VBX3"/>
<dbReference type="InterPro" id="IPR001623">
    <property type="entry name" value="DnaJ_domain"/>
</dbReference>
<organism evidence="3 5">
    <name type="scientific">Drosophila pseudoobscura pseudoobscura</name>
    <name type="common">Fruit fly</name>
    <dbReference type="NCBI Taxonomy" id="46245"/>
    <lineage>
        <taxon>Eukaryota</taxon>
        <taxon>Metazoa</taxon>
        <taxon>Ecdysozoa</taxon>
        <taxon>Arthropoda</taxon>
        <taxon>Hexapoda</taxon>
        <taxon>Insecta</taxon>
        <taxon>Pterygota</taxon>
        <taxon>Neoptera</taxon>
        <taxon>Endopterygota</taxon>
        <taxon>Diptera</taxon>
        <taxon>Brachycera</taxon>
        <taxon>Muscomorpha</taxon>
        <taxon>Ephydroidea</taxon>
        <taxon>Drosophilidae</taxon>
        <taxon>Drosophila</taxon>
        <taxon>Sophophora</taxon>
    </lineage>
</organism>
<dbReference type="Pfam" id="PF00226">
    <property type="entry name" value="DnaJ"/>
    <property type="match status" value="1"/>
</dbReference>
<feature type="compositionally biased region" description="Pro residues" evidence="1">
    <location>
        <begin position="159"/>
        <end position="169"/>
    </location>
</feature>
<dbReference type="RefSeq" id="XP_001359594.4">
    <property type="nucleotide sequence ID" value="XM_001359557.4"/>
</dbReference>
<dbReference type="InterPro" id="IPR032843">
    <property type="entry name" value="Jiv"/>
</dbReference>
<feature type="compositionally biased region" description="Polar residues" evidence="1">
    <location>
        <begin position="521"/>
        <end position="531"/>
    </location>
</feature>
<dbReference type="PANTHER" id="PTHR44665">
    <property type="entry name" value="DNAJ HOMOLOG SUBFAMILY C MEMBER 14"/>
    <property type="match status" value="1"/>
</dbReference>
<feature type="region of interest" description="Disordered" evidence="1">
    <location>
        <begin position="153"/>
        <end position="172"/>
    </location>
</feature>
<feature type="compositionally biased region" description="Basic and acidic residues" evidence="1">
    <location>
        <begin position="391"/>
        <end position="415"/>
    </location>
</feature>
<feature type="compositionally biased region" description="Pro residues" evidence="1">
    <location>
        <begin position="69"/>
        <end position="79"/>
    </location>
</feature>
<gene>
    <name evidence="4 5" type="primary">LOC4802731</name>
</gene>
<evidence type="ECO:0000259" key="2">
    <source>
        <dbReference type="PROSITE" id="PS50076"/>
    </source>
</evidence>
<feature type="compositionally biased region" description="Polar residues" evidence="1">
    <location>
        <begin position="362"/>
        <end position="376"/>
    </location>
</feature>
<feature type="compositionally biased region" description="Low complexity" evidence="1">
    <location>
        <begin position="441"/>
        <end position="471"/>
    </location>
</feature>
<dbReference type="InterPro" id="IPR036869">
    <property type="entry name" value="J_dom_sf"/>
</dbReference>
<dbReference type="PRINTS" id="PR00625">
    <property type="entry name" value="JDOMAIN"/>
</dbReference>
<dbReference type="RefSeq" id="XP_015038041.2">
    <property type="nucleotide sequence ID" value="XM_015182555.2"/>
</dbReference>
<feature type="region of interest" description="Disordered" evidence="1">
    <location>
        <begin position="1"/>
        <end position="28"/>
    </location>
</feature>
<feature type="compositionally biased region" description="Pro residues" evidence="1">
    <location>
        <begin position="225"/>
        <end position="239"/>
    </location>
</feature>
<feature type="compositionally biased region" description="Basic residues" evidence="1">
    <location>
        <begin position="428"/>
        <end position="437"/>
    </location>
</feature>
<feature type="compositionally biased region" description="Low complexity" evidence="1">
    <location>
        <begin position="193"/>
        <end position="219"/>
    </location>
</feature>
<feature type="region of interest" description="Disordered" evidence="1">
    <location>
        <begin position="69"/>
        <end position="90"/>
    </location>
</feature>
<evidence type="ECO:0000256" key="1">
    <source>
        <dbReference type="SAM" id="MobiDB-lite"/>
    </source>
</evidence>
<feature type="compositionally biased region" description="Low complexity" evidence="1">
    <location>
        <begin position="533"/>
        <end position="627"/>
    </location>
</feature>
<dbReference type="SUPFAM" id="SSF46565">
    <property type="entry name" value="Chaperone J-domain"/>
    <property type="match status" value="1"/>
</dbReference>
<accession>A0A6I8VBX3</accession>
<sequence length="1024" mass="113602">MATRQDDRGDEIGGGGEPASYHVLPHTEEMANFLAHQQQQQQHQQHHQNFMLHQQHGQAPPGPMMWTPPPPHLGGPFPPHLQQQQPQPPPQPHVYNEYLYNLAYSGQPGQPETYSVLPVGHGNFLKVYHCPESPVNDGTAPHFTHINMASLNHQHPHHQAPPPTPPQPTPLYELFAASPLLPKPEMNMVGASQPQPSQPQQQQQPQQQPQPQAHLQQAKPHPHPHPNPQPPPPPPPQVLHPPSSANLLINNLVNNWSPNLTGGSYIQFGDEINENASNQKESPPPAHHEQTPQATQQPPQQVPEQLSKPASPMPVAAKASKSLPTATVSKSTIVVTGQPDGKKRIVAEVKPMPMSYSDVLSKGTQSSGSGGETRTANGLDYASPQQQQRRQGKEEGVAGREMRTAKRSPLHDAKDTPLLLASNAGHAHGSRGKKRGQSNHAAQLKQQQQQQQTQPQPQPQPQQSATQQAAQIKTNKATNQEKKRPLQTRINVRASEQKTSTSSTPASNSNGNGSAQRENHTSNGNSTTNPAINPGLSSRKPSSSSGKPSANANANQTNSTASSISNSGNSNNTNNNNVSSSSSKRYSSSNMNVNSNNSSGYSYSSKRNRSNNAYSSSSNSPSHASSLSSNRNYELAKRILHTWWIYTLKLLTWLFYLVYDIVVLGFSMAYDRLALAYVAGLAYARQLHKELKQNSGKPSIWWRNYWRRFDARFAKNSRWAFWRRFYKRKPPEPTSESFKTGRLPQTGEEAMYSLLNCKGKDAYSILGVPPDSSQEQIRKHYKKIAVLVHPDKNKQAGAEEAFKVLQRAFELIGEPENRLLYDQSIAETLHAEKAWTELHDLLSQLQSKMAEAANTIRCSTCAQRHPRKLTERPHYAARECASCKIRHSAKDGDIWAETSMMGLRWKYLALMDGKVYDITEWANCQKGALSHLEPNSHMVQYRIVRGAQQQPPSQQPQPHHHPQQQQQQQHPHPHHDRGAHHPGGGVSGVSEATLHEFLDNLYSGQHPGAPNAFAGNARRRARRN</sequence>
<dbReference type="Gene3D" id="1.10.287.110">
    <property type="entry name" value="DnaJ domain"/>
    <property type="match status" value="1"/>
</dbReference>
<feature type="compositionally biased region" description="Low complexity" evidence="1">
    <location>
        <begin position="1007"/>
        <end position="1016"/>
    </location>
</feature>
<feature type="compositionally biased region" description="Basic and acidic residues" evidence="1">
    <location>
        <begin position="1"/>
        <end position="11"/>
    </location>
</feature>
<feature type="compositionally biased region" description="Low complexity" evidence="1">
    <location>
        <begin position="499"/>
        <end position="515"/>
    </location>
</feature>
<name>A0A6I8VBX3_DROPS</name>
<feature type="domain" description="J" evidence="2">
    <location>
        <begin position="761"/>
        <end position="825"/>
    </location>
</feature>
<reference evidence="4 5" key="2">
    <citation type="submission" date="2025-04" db="UniProtKB">
        <authorList>
            <consortium name="RefSeq"/>
        </authorList>
    </citation>
    <scope>IDENTIFICATION</scope>
    <source>
        <strain evidence="4 5">MV-25-SWS-2005</strain>
        <strain evidence="3">MV2-25</strain>
        <tissue evidence="4 5">Whole body</tissue>
    </source>
</reference>
<dbReference type="InterPro" id="IPR052317">
    <property type="entry name" value="Viral_replicn-host_int_reg"/>
</dbReference>
<protein>
    <submittedName>
        <fullName evidence="4 5">Trithorax group protein osa</fullName>
    </submittedName>
</protein>
<evidence type="ECO:0000313" key="5">
    <source>
        <dbReference type="RefSeq" id="XP_015038041.2"/>
    </source>
</evidence>
<dbReference type="KEGG" id="dpo:4802731"/>
<keyword evidence="3" id="KW-1185">Reference proteome</keyword>
<feature type="region of interest" description="Disordered" evidence="1">
    <location>
        <begin position="275"/>
        <end position="627"/>
    </location>
</feature>
<feature type="compositionally biased region" description="Low complexity" evidence="1">
    <location>
        <begin position="291"/>
        <end position="305"/>
    </location>
</feature>
<feature type="compositionally biased region" description="Polar residues" evidence="1">
    <location>
        <begin position="322"/>
        <end position="335"/>
    </location>
</feature>
<feature type="compositionally biased region" description="Basic residues" evidence="1">
    <location>
        <begin position="971"/>
        <end position="980"/>
    </location>
</feature>
<dbReference type="Pfam" id="PF14901">
    <property type="entry name" value="Jiv90"/>
    <property type="match status" value="1"/>
</dbReference>
<evidence type="ECO:0000313" key="3">
    <source>
        <dbReference type="Proteomes" id="UP000001819"/>
    </source>
</evidence>
<dbReference type="Proteomes" id="UP000001819">
    <property type="component" value="Chromosome 2"/>
</dbReference>
<feature type="region of interest" description="Disordered" evidence="1">
    <location>
        <begin position="947"/>
        <end position="1024"/>
    </location>
</feature>